<evidence type="ECO:0000256" key="2">
    <source>
        <dbReference type="ARBA" id="ARBA00022840"/>
    </source>
</evidence>
<dbReference type="NCBIfam" id="TIGR00229">
    <property type="entry name" value="sensory_box"/>
    <property type="match status" value="1"/>
</dbReference>
<dbReference type="PROSITE" id="PS00675">
    <property type="entry name" value="SIGMA54_INTERACT_1"/>
    <property type="match status" value="1"/>
</dbReference>
<dbReference type="InterPro" id="IPR002197">
    <property type="entry name" value="HTH_Fis"/>
</dbReference>
<dbReference type="Pfam" id="PF25601">
    <property type="entry name" value="AAA_lid_14"/>
    <property type="match status" value="1"/>
</dbReference>
<dbReference type="SUPFAM" id="SSF52540">
    <property type="entry name" value="P-loop containing nucleoside triphosphate hydrolases"/>
    <property type="match status" value="1"/>
</dbReference>
<dbReference type="InterPro" id="IPR058031">
    <property type="entry name" value="AAA_lid_NorR"/>
</dbReference>
<evidence type="ECO:0000256" key="4">
    <source>
        <dbReference type="ARBA" id="ARBA00023163"/>
    </source>
</evidence>
<sequence length="475" mass="53980">MIFKSNFNEHDQEMFEYILDNIPDSITIVDEKCKVIFFNSTAEKYYGVSRHEILGKDILSFFPGAILPKVLDKGSSYYNVYNSPRQNSYIVLSAAPLLDKSGNIIGALARDRDITEIVKLSDLLNKTQLSLLQLEKEFSKISLTGESYFSKIISNNSSFIQVINICKNISKTPLNILLRGESGTGKELFAKAIHYESGRKGKFIPINCSAIPNELFESELFGYEPGAFTGAKNVAKKGKFEEAEGGTLFLDEIGDMPIELQPKLLRVLEDGEVTRVGGNKAIKINVRIISATNKEIRDLISENKFRRDLYYRLDVFQVNIPPLRDRKGDIVLLANKFLQEFCMEQGINIIEIPKDILDIFFAYSWEGNVRELRNIIQSSVVYASQSGKGKIEKEFLPSYMQKIKVDRIGKILNLSEIKDSESGLEEYMSSIEKRIILETMKDLNNNKSEVAKKLKLPRATLYYKLEKYNIAVSEK</sequence>
<dbReference type="InterPro" id="IPR025662">
    <property type="entry name" value="Sigma_54_int_dom_ATP-bd_1"/>
</dbReference>
<organism evidence="8 9">
    <name type="scientific">Sedimentibacter acidaminivorans</name>
    <dbReference type="NCBI Taxonomy" id="913099"/>
    <lineage>
        <taxon>Bacteria</taxon>
        <taxon>Bacillati</taxon>
        <taxon>Bacillota</taxon>
        <taxon>Tissierellia</taxon>
        <taxon>Sedimentibacter</taxon>
    </lineage>
</organism>
<evidence type="ECO:0000256" key="1">
    <source>
        <dbReference type="ARBA" id="ARBA00022741"/>
    </source>
</evidence>
<dbReference type="PANTHER" id="PTHR32071">
    <property type="entry name" value="TRANSCRIPTIONAL REGULATORY PROTEIN"/>
    <property type="match status" value="1"/>
</dbReference>
<dbReference type="Gene3D" id="1.10.10.60">
    <property type="entry name" value="Homeodomain-like"/>
    <property type="match status" value="1"/>
</dbReference>
<dbReference type="Gene3D" id="1.10.8.60">
    <property type="match status" value="1"/>
</dbReference>
<dbReference type="PROSITE" id="PS00676">
    <property type="entry name" value="SIGMA54_INTERACT_2"/>
    <property type="match status" value="1"/>
</dbReference>
<dbReference type="InterPro" id="IPR025943">
    <property type="entry name" value="Sigma_54_int_dom_ATP-bd_2"/>
</dbReference>
<accession>A0ABS4GD92</accession>
<dbReference type="InterPro" id="IPR000700">
    <property type="entry name" value="PAS-assoc_C"/>
</dbReference>
<dbReference type="Gene3D" id="3.40.50.300">
    <property type="entry name" value="P-loop containing nucleotide triphosphate hydrolases"/>
    <property type="match status" value="1"/>
</dbReference>
<evidence type="ECO:0000256" key="3">
    <source>
        <dbReference type="ARBA" id="ARBA00023015"/>
    </source>
</evidence>
<feature type="domain" description="PAS" evidence="6">
    <location>
        <begin position="11"/>
        <end position="59"/>
    </location>
</feature>
<keyword evidence="9" id="KW-1185">Reference proteome</keyword>
<dbReference type="SUPFAM" id="SSF46689">
    <property type="entry name" value="Homeodomain-like"/>
    <property type="match status" value="1"/>
</dbReference>
<gene>
    <name evidence="8" type="ORF">J2Z76_001531</name>
</gene>
<feature type="domain" description="Sigma-54 factor interaction" evidence="5">
    <location>
        <begin position="152"/>
        <end position="381"/>
    </location>
</feature>
<dbReference type="InterPro" id="IPR003593">
    <property type="entry name" value="AAA+_ATPase"/>
</dbReference>
<evidence type="ECO:0000259" key="7">
    <source>
        <dbReference type="PROSITE" id="PS50113"/>
    </source>
</evidence>
<keyword evidence="1" id="KW-0547">Nucleotide-binding</keyword>
<reference evidence="8 9" key="1">
    <citation type="submission" date="2021-03" db="EMBL/GenBank/DDBJ databases">
        <title>Genomic Encyclopedia of Type Strains, Phase IV (KMG-IV): sequencing the most valuable type-strain genomes for metagenomic binning, comparative biology and taxonomic classification.</title>
        <authorList>
            <person name="Goeker M."/>
        </authorList>
    </citation>
    <scope>NUCLEOTIDE SEQUENCE [LARGE SCALE GENOMIC DNA]</scope>
    <source>
        <strain evidence="8 9">DSM 24004</strain>
    </source>
</reference>
<dbReference type="CDD" id="cd00130">
    <property type="entry name" value="PAS"/>
    <property type="match status" value="1"/>
</dbReference>
<dbReference type="InterPro" id="IPR002078">
    <property type="entry name" value="Sigma_54_int"/>
</dbReference>
<name>A0ABS4GD92_9FIRM</name>
<dbReference type="PROSITE" id="PS50112">
    <property type="entry name" value="PAS"/>
    <property type="match status" value="1"/>
</dbReference>
<dbReference type="Pfam" id="PF13426">
    <property type="entry name" value="PAS_9"/>
    <property type="match status" value="1"/>
</dbReference>
<evidence type="ECO:0000313" key="8">
    <source>
        <dbReference type="EMBL" id="MBP1925670.1"/>
    </source>
</evidence>
<dbReference type="SMART" id="SM00382">
    <property type="entry name" value="AAA"/>
    <property type="match status" value="1"/>
</dbReference>
<evidence type="ECO:0000313" key="9">
    <source>
        <dbReference type="Proteomes" id="UP001519342"/>
    </source>
</evidence>
<dbReference type="PROSITE" id="PS50113">
    <property type="entry name" value="PAC"/>
    <property type="match status" value="1"/>
</dbReference>
<dbReference type="Pfam" id="PF02954">
    <property type="entry name" value="HTH_8"/>
    <property type="match status" value="1"/>
</dbReference>
<dbReference type="RefSeq" id="WP_209511419.1">
    <property type="nucleotide sequence ID" value="NZ_JAGGKS010000004.1"/>
</dbReference>
<keyword evidence="4" id="KW-0804">Transcription</keyword>
<dbReference type="PRINTS" id="PR01590">
    <property type="entry name" value="HTHFIS"/>
</dbReference>
<dbReference type="InterPro" id="IPR027417">
    <property type="entry name" value="P-loop_NTPase"/>
</dbReference>
<dbReference type="Pfam" id="PF00158">
    <property type="entry name" value="Sigma54_activat"/>
    <property type="match status" value="1"/>
</dbReference>
<feature type="domain" description="PAC" evidence="7">
    <location>
        <begin position="74"/>
        <end position="126"/>
    </location>
</feature>
<dbReference type="EMBL" id="JAGGKS010000004">
    <property type="protein sequence ID" value="MBP1925670.1"/>
    <property type="molecule type" value="Genomic_DNA"/>
</dbReference>
<dbReference type="InterPro" id="IPR000014">
    <property type="entry name" value="PAS"/>
</dbReference>
<dbReference type="InterPro" id="IPR035965">
    <property type="entry name" value="PAS-like_dom_sf"/>
</dbReference>
<protein>
    <submittedName>
        <fullName evidence="8">PAS domain S-box-containing protein</fullName>
    </submittedName>
</protein>
<comment type="caution">
    <text evidence="8">The sequence shown here is derived from an EMBL/GenBank/DDBJ whole genome shotgun (WGS) entry which is preliminary data.</text>
</comment>
<dbReference type="SUPFAM" id="SSF55785">
    <property type="entry name" value="PYP-like sensor domain (PAS domain)"/>
    <property type="match status" value="1"/>
</dbReference>
<evidence type="ECO:0000259" key="6">
    <source>
        <dbReference type="PROSITE" id="PS50112"/>
    </source>
</evidence>
<keyword evidence="2" id="KW-0067">ATP-binding</keyword>
<dbReference type="SMART" id="SM00091">
    <property type="entry name" value="PAS"/>
    <property type="match status" value="1"/>
</dbReference>
<evidence type="ECO:0000259" key="5">
    <source>
        <dbReference type="PROSITE" id="PS50045"/>
    </source>
</evidence>
<dbReference type="Proteomes" id="UP001519342">
    <property type="component" value="Unassembled WGS sequence"/>
</dbReference>
<dbReference type="PROSITE" id="PS50045">
    <property type="entry name" value="SIGMA54_INTERACT_4"/>
    <property type="match status" value="1"/>
</dbReference>
<dbReference type="Gene3D" id="3.30.450.20">
    <property type="entry name" value="PAS domain"/>
    <property type="match status" value="1"/>
</dbReference>
<dbReference type="InterPro" id="IPR009057">
    <property type="entry name" value="Homeodomain-like_sf"/>
</dbReference>
<proteinExistence type="predicted"/>
<dbReference type="PANTHER" id="PTHR32071:SF57">
    <property type="entry name" value="C4-DICARBOXYLATE TRANSPORT TRANSCRIPTIONAL REGULATORY PROTEIN DCTD"/>
    <property type="match status" value="1"/>
</dbReference>
<keyword evidence="3" id="KW-0805">Transcription regulation</keyword>
<dbReference type="CDD" id="cd00009">
    <property type="entry name" value="AAA"/>
    <property type="match status" value="1"/>
</dbReference>